<dbReference type="EMBL" id="WJXA01000010">
    <property type="protein sequence ID" value="KAF7130280.1"/>
    <property type="molecule type" value="Genomic_DNA"/>
</dbReference>
<evidence type="ECO:0000259" key="4">
    <source>
        <dbReference type="PROSITE" id="PS51473"/>
    </source>
</evidence>
<evidence type="ECO:0000256" key="3">
    <source>
        <dbReference type="SAM" id="MobiDB-lite"/>
    </source>
</evidence>
<keyword evidence="2" id="KW-0677">Repeat</keyword>
<sequence length="113" mass="12339">MNDVTNCASSDDSGKKFAIEEANYASLKSVYGLAQCMPYMSDFECTACLWSSISVYLYRSGEKQGANITLHRCYARYETYLFYNASFGAAPPPPSLVQAPSANRTDVTGDSGE</sequence>
<dbReference type="Pfam" id="PF01657">
    <property type="entry name" value="Stress-antifung"/>
    <property type="match status" value="1"/>
</dbReference>
<dbReference type="InterPro" id="IPR038408">
    <property type="entry name" value="GNK2_sf"/>
</dbReference>
<evidence type="ECO:0000256" key="1">
    <source>
        <dbReference type="ARBA" id="ARBA00022729"/>
    </source>
</evidence>
<feature type="domain" description="Gnk2-homologous" evidence="4">
    <location>
        <begin position="1"/>
        <end position="82"/>
    </location>
</feature>
<dbReference type="PROSITE" id="PS51473">
    <property type="entry name" value="GNK2"/>
    <property type="match status" value="1"/>
</dbReference>
<name>A0A834GCB5_RHOSS</name>
<proteinExistence type="predicted"/>
<comment type="caution">
    <text evidence="5">The sequence shown here is derived from an EMBL/GenBank/DDBJ whole genome shotgun (WGS) entry which is preliminary data.</text>
</comment>
<feature type="region of interest" description="Disordered" evidence="3">
    <location>
        <begin position="93"/>
        <end position="113"/>
    </location>
</feature>
<dbReference type="PANTHER" id="PTHR32099:SF42">
    <property type="entry name" value="CYSTEINE-RICH RECEPTOR-LIKE PROTEIN KINASE 9-RELATED"/>
    <property type="match status" value="1"/>
</dbReference>
<dbReference type="Proteomes" id="UP000626092">
    <property type="component" value="Unassembled WGS sequence"/>
</dbReference>
<dbReference type="OrthoDB" id="1811177at2759"/>
<reference evidence="5" key="1">
    <citation type="submission" date="2019-11" db="EMBL/GenBank/DDBJ databases">
        <authorList>
            <person name="Liu Y."/>
            <person name="Hou J."/>
            <person name="Li T.-Q."/>
            <person name="Guan C.-H."/>
            <person name="Wu X."/>
            <person name="Wu H.-Z."/>
            <person name="Ling F."/>
            <person name="Zhang R."/>
            <person name="Shi X.-G."/>
            <person name="Ren J.-P."/>
            <person name="Chen E.-F."/>
            <person name="Sun J.-M."/>
        </authorList>
    </citation>
    <scope>NUCLEOTIDE SEQUENCE</scope>
    <source>
        <strain evidence="5">Adult_tree_wgs_1</strain>
        <tissue evidence="5">Leaves</tissue>
    </source>
</reference>
<organism evidence="5 6">
    <name type="scientific">Rhododendron simsii</name>
    <name type="common">Sims's rhododendron</name>
    <dbReference type="NCBI Taxonomy" id="118357"/>
    <lineage>
        <taxon>Eukaryota</taxon>
        <taxon>Viridiplantae</taxon>
        <taxon>Streptophyta</taxon>
        <taxon>Embryophyta</taxon>
        <taxon>Tracheophyta</taxon>
        <taxon>Spermatophyta</taxon>
        <taxon>Magnoliopsida</taxon>
        <taxon>eudicotyledons</taxon>
        <taxon>Gunneridae</taxon>
        <taxon>Pentapetalae</taxon>
        <taxon>asterids</taxon>
        <taxon>Ericales</taxon>
        <taxon>Ericaceae</taxon>
        <taxon>Ericoideae</taxon>
        <taxon>Rhodoreae</taxon>
        <taxon>Rhododendron</taxon>
    </lineage>
</organism>
<accession>A0A834GCB5</accession>
<feature type="compositionally biased region" description="Polar residues" evidence="3">
    <location>
        <begin position="98"/>
        <end position="113"/>
    </location>
</feature>
<keyword evidence="1" id="KW-0732">Signal</keyword>
<evidence type="ECO:0000313" key="6">
    <source>
        <dbReference type="Proteomes" id="UP000626092"/>
    </source>
</evidence>
<dbReference type="PANTHER" id="PTHR32099">
    <property type="entry name" value="CYSTEINE-RICH REPEAT SECRETORY PROTEIN"/>
    <property type="match status" value="1"/>
</dbReference>
<evidence type="ECO:0000313" key="5">
    <source>
        <dbReference type="EMBL" id="KAF7130280.1"/>
    </source>
</evidence>
<dbReference type="Gene3D" id="3.30.430.20">
    <property type="entry name" value="Gnk2 domain, C-X8-C-X2-C motif"/>
    <property type="match status" value="1"/>
</dbReference>
<protein>
    <recommendedName>
        <fullName evidence="4">Gnk2-homologous domain-containing protein</fullName>
    </recommendedName>
</protein>
<evidence type="ECO:0000256" key="2">
    <source>
        <dbReference type="ARBA" id="ARBA00022737"/>
    </source>
</evidence>
<dbReference type="InterPro" id="IPR002902">
    <property type="entry name" value="GNK2"/>
</dbReference>
<dbReference type="CDD" id="cd23509">
    <property type="entry name" value="Gnk2-like"/>
    <property type="match status" value="1"/>
</dbReference>
<keyword evidence="6" id="KW-1185">Reference proteome</keyword>
<gene>
    <name evidence="5" type="ORF">RHSIM_Rhsim10G0100300</name>
</gene>
<dbReference type="AlphaFoldDB" id="A0A834GCB5"/>